<gene>
    <name evidence="4" type="ORF">HMPREF3200_00477</name>
</gene>
<evidence type="ECO:0000259" key="3">
    <source>
        <dbReference type="Pfam" id="PF03816"/>
    </source>
</evidence>
<evidence type="ECO:0000313" key="5">
    <source>
        <dbReference type="Proteomes" id="UP000070383"/>
    </source>
</evidence>
<dbReference type="STRING" id="33036.HMPREF3200_00477"/>
<dbReference type="NCBIfam" id="TIGR00350">
    <property type="entry name" value="lytR_cpsA_psr"/>
    <property type="match status" value="1"/>
</dbReference>
<accession>A0A133KH60</accession>
<evidence type="ECO:0000256" key="2">
    <source>
        <dbReference type="SAM" id="MobiDB-lite"/>
    </source>
</evidence>
<organism evidence="4 5">
    <name type="scientific">Anaerococcus tetradius</name>
    <dbReference type="NCBI Taxonomy" id="33036"/>
    <lineage>
        <taxon>Bacteria</taxon>
        <taxon>Bacillati</taxon>
        <taxon>Bacillota</taxon>
        <taxon>Tissierellia</taxon>
        <taxon>Tissierellales</taxon>
        <taxon>Peptoniphilaceae</taxon>
        <taxon>Anaerococcus</taxon>
    </lineage>
</organism>
<evidence type="ECO:0000313" key="4">
    <source>
        <dbReference type="EMBL" id="KWZ78892.1"/>
    </source>
</evidence>
<feature type="compositionally biased region" description="Basic and acidic residues" evidence="2">
    <location>
        <begin position="391"/>
        <end position="402"/>
    </location>
</feature>
<dbReference type="Proteomes" id="UP000070383">
    <property type="component" value="Unassembled WGS sequence"/>
</dbReference>
<keyword evidence="5" id="KW-1185">Reference proteome</keyword>
<evidence type="ECO:0000256" key="1">
    <source>
        <dbReference type="ARBA" id="ARBA00006068"/>
    </source>
</evidence>
<dbReference type="OrthoDB" id="305468at2"/>
<name>A0A133KH60_9FIRM</name>
<feature type="compositionally biased region" description="Basic and acidic residues" evidence="2">
    <location>
        <begin position="367"/>
        <end position="379"/>
    </location>
</feature>
<sequence length="402" mass="45902">MKLKRILAVVMVAVLAYFGSSAILDKLQARELKKTFGEGYSFDDNAVSTNEHEHLILLVGVDKNSDSDNNDDFTRTDTIMLMKANTETGKIDILSIPRDSRVKIREEFDKVNHAHAFGGIELTMQTLRNFLGLDIDYYVQVNYKAVENIIDALGGVDFDVPEGVSIDVGRLKIREGMNHFDGQHALWYLRTRKIYVNGDIGRVKAQQGFVKAMVDQIVDKSKKINLMTFITNYLKYVKTNLPMPIMMDLANNVKVFSSDKVSTYMVPGHEQTIYATSYYIPDFEKTLKLVDRHFKDFKLKNWDKSKAGFEKEHEENTGSLKPNPPVENQAPANPPSYNSNPNNETYYYYEPEPEHQYYEPSYENTEDTSKQEPQEDSKPSEPAPEAPQENTVEKADTSDIDE</sequence>
<dbReference type="AlphaFoldDB" id="A0A133KH60"/>
<dbReference type="InterPro" id="IPR004474">
    <property type="entry name" value="LytR_CpsA_psr"/>
</dbReference>
<reference evidence="5" key="1">
    <citation type="submission" date="2016-01" db="EMBL/GenBank/DDBJ databases">
        <authorList>
            <person name="Mitreva M."/>
            <person name="Pepin K.H."/>
            <person name="Mihindukulasuriya K.A."/>
            <person name="Fulton R."/>
            <person name="Fronick C."/>
            <person name="O'Laughlin M."/>
            <person name="Miner T."/>
            <person name="Herter B."/>
            <person name="Rosa B.A."/>
            <person name="Cordes M."/>
            <person name="Tomlinson C."/>
            <person name="Wollam A."/>
            <person name="Palsikar V.B."/>
            <person name="Mardis E.R."/>
            <person name="Wilson R.K."/>
        </authorList>
    </citation>
    <scope>NUCLEOTIDE SEQUENCE [LARGE SCALE GENOMIC DNA]</scope>
    <source>
        <strain evidence="5">MJR8151</strain>
    </source>
</reference>
<protein>
    <submittedName>
        <fullName evidence="4">Cell envelope-like function transcriptional attenuator common domain protein</fullName>
    </submittedName>
</protein>
<feature type="domain" description="Cell envelope-related transcriptional attenuator" evidence="3">
    <location>
        <begin position="75"/>
        <end position="217"/>
    </location>
</feature>
<dbReference type="Gene3D" id="3.40.630.190">
    <property type="entry name" value="LCP protein"/>
    <property type="match status" value="1"/>
</dbReference>
<proteinExistence type="inferred from homology"/>
<dbReference type="RefSeq" id="WP_060929062.1">
    <property type="nucleotide sequence ID" value="NZ_KQ955254.1"/>
</dbReference>
<dbReference type="PATRIC" id="fig|33036.3.peg.475"/>
<dbReference type="EMBL" id="LRPM01000011">
    <property type="protein sequence ID" value="KWZ78892.1"/>
    <property type="molecule type" value="Genomic_DNA"/>
</dbReference>
<feature type="region of interest" description="Disordered" evidence="2">
    <location>
        <begin position="309"/>
        <end position="402"/>
    </location>
</feature>
<comment type="caution">
    <text evidence="4">The sequence shown here is derived from an EMBL/GenBank/DDBJ whole genome shotgun (WGS) entry which is preliminary data.</text>
</comment>
<feature type="compositionally biased region" description="Low complexity" evidence="2">
    <location>
        <begin position="335"/>
        <end position="350"/>
    </location>
</feature>
<dbReference type="PANTHER" id="PTHR33392">
    <property type="entry name" value="POLYISOPRENYL-TEICHOIC ACID--PEPTIDOGLYCAN TEICHOIC ACID TRANSFERASE TAGU"/>
    <property type="match status" value="1"/>
</dbReference>
<dbReference type="PANTHER" id="PTHR33392:SF6">
    <property type="entry name" value="POLYISOPRENYL-TEICHOIC ACID--PEPTIDOGLYCAN TEICHOIC ACID TRANSFERASE TAGU"/>
    <property type="match status" value="1"/>
</dbReference>
<comment type="similarity">
    <text evidence="1">Belongs to the LytR/CpsA/Psr (LCP) family.</text>
</comment>
<dbReference type="InterPro" id="IPR050922">
    <property type="entry name" value="LytR/CpsA/Psr_CW_biosynth"/>
</dbReference>
<dbReference type="Pfam" id="PF03816">
    <property type="entry name" value="LytR_cpsA_psr"/>
    <property type="match status" value="1"/>
</dbReference>